<gene>
    <name evidence="1" type="ORF">ENJ61_06425</name>
</gene>
<sequence length="189" mass="22107">MRCLEHRELCPFCHRIALRVCEYSDPYPRVETHCECCGYRSYDIPMKLDRETFFRILDKLSRKEIGRICIDDRCGSRDIIKLLQEGRYVEYRCLECGAEWNSDEVLKAIKRAKSVQPYIANGTNLLEVLKAEEGECPLCGWDVGHLYEGYVVEIMCPVCGYHNEFREELPEKEPPPEVCARFERPEETG</sequence>
<organism evidence="1">
    <name type="scientific">Aquifex aeolicus</name>
    <dbReference type="NCBI Taxonomy" id="63363"/>
    <lineage>
        <taxon>Bacteria</taxon>
        <taxon>Pseudomonadati</taxon>
        <taxon>Aquificota</taxon>
        <taxon>Aquificia</taxon>
        <taxon>Aquificales</taxon>
        <taxon>Aquificaceae</taxon>
        <taxon>Aquifex</taxon>
    </lineage>
</organism>
<dbReference type="Proteomes" id="UP000885792">
    <property type="component" value="Unassembled WGS sequence"/>
</dbReference>
<evidence type="ECO:0000313" key="1">
    <source>
        <dbReference type="EMBL" id="HHJ64527.1"/>
    </source>
</evidence>
<comment type="caution">
    <text evidence="1">The sequence shown here is derived from an EMBL/GenBank/DDBJ whole genome shotgun (WGS) entry which is preliminary data.</text>
</comment>
<name>A0A7C5L7C1_AQUAO</name>
<proteinExistence type="predicted"/>
<reference evidence="1" key="1">
    <citation type="journal article" date="2020" name="mSystems">
        <title>Genome- and Community-Level Interaction Insights into Carbon Utilization and Element Cycling Functions of Hydrothermarchaeota in Hydrothermal Sediment.</title>
        <authorList>
            <person name="Zhou Z."/>
            <person name="Liu Y."/>
            <person name="Xu W."/>
            <person name="Pan J."/>
            <person name="Luo Z.H."/>
            <person name="Li M."/>
        </authorList>
    </citation>
    <scope>NUCLEOTIDE SEQUENCE [LARGE SCALE GENOMIC DNA]</scope>
    <source>
        <strain evidence="1">HyVt-501</strain>
    </source>
</reference>
<dbReference type="AlphaFoldDB" id="A0A7C5L7C1"/>
<dbReference type="EMBL" id="DRNB01000232">
    <property type="protein sequence ID" value="HHJ64527.1"/>
    <property type="molecule type" value="Genomic_DNA"/>
</dbReference>
<accession>A0A7C5L7C1</accession>
<protein>
    <submittedName>
        <fullName evidence="1">Uncharacterized protein</fullName>
    </submittedName>
</protein>